<keyword evidence="2" id="KW-1185">Reference proteome</keyword>
<organism evidence="1 2">
    <name type="scientific">Sulfurimonas aquatica</name>
    <dbReference type="NCBI Taxonomy" id="2672570"/>
    <lineage>
        <taxon>Bacteria</taxon>
        <taxon>Pseudomonadati</taxon>
        <taxon>Campylobacterota</taxon>
        <taxon>Epsilonproteobacteria</taxon>
        <taxon>Campylobacterales</taxon>
        <taxon>Sulfurimonadaceae</taxon>
        <taxon>Sulfurimonas</taxon>
    </lineage>
</organism>
<dbReference type="RefSeq" id="WP_207561012.1">
    <property type="nucleotide sequence ID" value="NZ_CP046072.1"/>
</dbReference>
<evidence type="ECO:0000313" key="2">
    <source>
        <dbReference type="Proteomes" id="UP000671852"/>
    </source>
</evidence>
<dbReference type="AlphaFoldDB" id="A0A975B149"/>
<sequence>MRHLINATLLSIVMFLSGCGSDEYSECDSRDGSYECPYTYSEGSREVFLRDGLTYWDDYIDDACSLRVYDTVYTQSVELDRIVDDKREIIEDNNYFGSAYWEFIINEWDEYRLVVESSSEASATLVLECY</sequence>
<reference evidence="1" key="1">
    <citation type="submission" date="2019-11" db="EMBL/GenBank/DDBJ databases">
        <authorList>
            <person name="Kojima H."/>
        </authorList>
    </citation>
    <scope>NUCLEOTIDE SEQUENCE</scope>
    <source>
        <strain evidence="1">H1576</strain>
    </source>
</reference>
<dbReference type="PROSITE" id="PS51257">
    <property type="entry name" value="PROKAR_LIPOPROTEIN"/>
    <property type="match status" value="1"/>
</dbReference>
<accession>A0A975B149</accession>
<protein>
    <submittedName>
        <fullName evidence="1">Uncharacterized protein</fullName>
    </submittedName>
</protein>
<evidence type="ECO:0000313" key="1">
    <source>
        <dbReference type="EMBL" id="QSZ42195.1"/>
    </source>
</evidence>
<gene>
    <name evidence="1" type="ORF">GJV85_08745</name>
</gene>
<dbReference type="Proteomes" id="UP000671852">
    <property type="component" value="Chromosome"/>
</dbReference>
<dbReference type="EMBL" id="CP046072">
    <property type="protein sequence ID" value="QSZ42195.1"/>
    <property type="molecule type" value="Genomic_DNA"/>
</dbReference>
<reference evidence="1" key="2">
    <citation type="submission" date="2021-04" db="EMBL/GenBank/DDBJ databases">
        <title>Isolation and characterization of a novel species of the genus Sulfurimonas.</title>
        <authorList>
            <person name="Fukui M."/>
        </authorList>
    </citation>
    <scope>NUCLEOTIDE SEQUENCE</scope>
    <source>
        <strain evidence="1">H1576</strain>
    </source>
</reference>
<name>A0A975B149_9BACT</name>
<proteinExistence type="predicted"/>
<dbReference type="KEGG" id="saqt:GJV85_08745"/>